<evidence type="ECO:0000313" key="1">
    <source>
        <dbReference type="EMBL" id="CAF4352067.1"/>
    </source>
</evidence>
<feature type="non-terminal residue" evidence="1">
    <location>
        <position position="39"/>
    </location>
</feature>
<protein>
    <submittedName>
        <fullName evidence="1">Uncharacterized protein</fullName>
    </submittedName>
</protein>
<dbReference type="EMBL" id="CAJOBE010049368">
    <property type="protein sequence ID" value="CAF4352067.1"/>
    <property type="molecule type" value="Genomic_DNA"/>
</dbReference>
<dbReference type="AlphaFoldDB" id="A0A820L5B3"/>
<name>A0A820L5B3_9BILA</name>
<evidence type="ECO:0000313" key="2">
    <source>
        <dbReference type="Proteomes" id="UP000663874"/>
    </source>
</evidence>
<organism evidence="1 2">
    <name type="scientific">Rotaria sordida</name>
    <dbReference type="NCBI Taxonomy" id="392033"/>
    <lineage>
        <taxon>Eukaryota</taxon>
        <taxon>Metazoa</taxon>
        <taxon>Spiralia</taxon>
        <taxon>Gnathifera</taxon>
        <taxon>Rotifera</taxon>
        <taxon>Eurotatoria</taxon>
        <taxon>Bdelloidea</taxon>
        <taxon>Philodinida</taxon>
        <taxon>Philodinidae</taxon>
        <taxon>Rotaria</taxon>
    </lineage>
</organism>
<sequence>MMDTMTWNNGTGFDLGNGTLAPLEPWIVDDEPVGLIRTA</sequence>
<gene>
    <name evidence="1" type="ORF">FNK824_LOCUS42377</name>
</gene>
<comment type="caution">
    <text evidence="1">The sequence shown here is derived from an EMBL/GenBank/DDBJ whole genome shotgun (WGS) entry which is preliminary data.</text>
</comment>
<accession>A0A820L5B3</accession>
<proteinExistence type="predicted"/>
<reference evidence="1" key="1">
    <citation type="submission" date="2021-02" db="EMBL/GenBank/DDBJ databases">
        <authorList>
            <person name="Nowell W R."/>
        </authorList>
    </citation>
    <scope>NUCLEOTIDE SEQUENCE</scope>
</reference>
<dbReference type="Proteomes" id="UP000663874">
    <property type="component" value="Unassembled WGS sequence"/>
</dbReference>